<evidence type="ECO:0000313" key="7">
    <source>
        <dbReference type="Proteomes" id="UP000256970"/>
    </source>
</evidence>
<dbReference type="Gene3D" id="3.30.2350.10">
    <property type="entry name" value="Pseudouridine synthase"/>
    <property type="match status" value="1"/>
</dbReference>
<feature type="compositionally biased region" description="Low complexity" evidence="4">
    <location>
        <begin position="384"/>
        <end position="413"/>
    </location>
</feature>
<dbReference type="STRING" id="3088.A0A383V8H8"/>
<dbReference type="SUPFAM" id="SSF55120">
    <property type="entry name" value="Pseudouridine synthase"/>
    <property type="match status" value="1"/>
</dbReference>
<feature type="region of interest" description="Disordered" evidence="4">
    <location>
        <begin position="427"/>
        <end position="465"/>
    </location>
</feature>
<comment type="similarity">
    <text evidence="1">Belongs to the pseudouridine synthase RluA family.</text>
</comment>
<dbReference type="PANTHER" id="PTHR21600">
    <property type="entry name" value="MITOCHONDRIAL RNA PSEUDOURIDINE SYNTHASE"/>
    <property type="match status" value="1"/>
</dbReference>
<evidence type="ECO:0000256" key="1">
    <source>
        <dbReference type="ARBA" id="ARBA00010876"/>
    </source>
</evidence>
<dbReference type="CDD" id="cd02869">
    <property type="entry name" value="PseudoU_synth_RluA_like"/>
    <property type="match status" value="1"/>
</dbReference>
<dbReference type="GO" id="GO:0003723">
    <property type="term" value="F:RNA binding"/>
    <property type="evidence" value="ECO:0007669"/>
    <property type="project" value="UniProtKB-KW"/>
</dbReference>
<evidence type="ECO:0000259" key="5">
    <source>
        <dbReference type="Pfam" id="PF00849"/>
    </source>
</evidence>
<dbReference type="Proteomes" id="UP000256970">
    <property type="component" value="Unassembled WGS sequence"/>
</dbReference>
<proteinExistence type="inferred from homology"/>
<organism evidence="6 7">
    <name type="scientific">Tetradesmus obliquus</name>
    <name type="common">Green alga</name>
    <name type="synonym">Acutodesmus obliquus</name>
    <dbReference type="NCBI Taxonomy" id="3088"/>
    <lineage>
        <taxon>Eukaryota</taxon>
        <taxon>Viridiplantae</taxon>
        <taxon>Chlorophyta</taxon>
        <taxon>core chlorophytes</taxon>
        <taxon>Chlorophyceae</taxon>
        <taxon>CS clade</taxon>
        <taxon>Sphaeropleales</taxon>
        <taxon>Scenedesmaceae</taxon>
        <taxon>Tetradesmus</taxon>
    </lineage>
</organism>
<dbReference type="GO" id="GO:0009982">
    <property type="term" value="F:pseudouridine synthase activity"/>
    <property type="evidence" value="ECO:0007669"/>
    <property type="project" value="InterPro"/>
</dbReference>
<evidence type="ECO:0000256" key="4">
    <source>
        <dbReference type="SAM" id="MobiDB-lite"/>
    </source>
</evidence>
<protein>
    <recommendedName>
        <fullName evidence="5">Pseudouridine synthase RsuA/RluA-like domain-containing protein</fullName>
    </recommendedName>
</protein>
<gene>
    <name evidence="6" type="ORF">BQ4739_LOCUS2443</name>
</gene>
<accession>A0A383V8H8</accession>
<keyword evidence="2" id="KW-0413">Isomerase</keyword>
<sequence>MVQIPARKVEVQEEAFCKANHSGQRLDAVLPDLFGSRYSSASAGKKAIRRKEVQVNGSVARTDMLLQEGDVVRVVMKVGSGAVWGSTAGKPGLEVAFEDEHMACIVKPQGLPTQGTGEGTVQGRIKYCLQPSPLPGALFRPHHVHRLDVNTGGLLLVAKTRAAGTALAADLAQHKMQKRYLALVTGRLEGSGMIDYPLEGKPAVSLFRVEQQQPSATYGWLTWVSLWPKTGRTHQLRKHCAYIGHPILGDSHYMLHRKPDCQVTQLADVQQHLPQLDDLAAAAAAGTTAAGSTGVGGGARHMQEQEEQQQQQQQQQQQERPPKRHRHEVEGEGGAPEAAGQHAAAGQQQQQQQGGSAAHDLQQQEQPVHQREQQQLDHRQTHNQQAPQELQQQASLQQQQPPPAAAAAAKLGPGAAGTGMHGTVAAGTAAAAAQQDTDAGAGSSDEENMTSTAEAAGSSSSSSKAVGIKQRGQQLCDGSTVMTCLWAVQLQLLHPITRQPLDLSIEEQAARDYERICGIEAAAAAAAADDDHAQVRQQQQQR</sequence>
<dbReference type="InterPro" id="IPR050188">
    <property type="entry name" value="RluA_PseudoU_synthase"/>
</dbReference>
<feature type="compositionally biased region" description="Low complexity" evidence="4">
    <location>
        <begin position="308"/>
        <end position="319"/>
    </location>
</feature>
<dbReference type="InterPro" id="IPR006145">
    <property type="entry name" value="PsdUridine_synth_RsuA/RluA"/>
</dbReference>
<dbReference type="EMBL" id="FNXT01000183">
    <property type="protein sequence ID" value="SZX61885.1"/>
    <property type="molecule type" value="Genomic_DNA"/>
</dbReference>
<evidence type="ECO:0000256" key="2">
    <source>
        <dbReference type="ARBA" id="ARBA00023235"/>
    </source>
</evidence>
<dbReference type="InterPro" id="IPR020103">
    <property type="entry name" value="PsdUridine_synth_cat_dom_sf"/>
</dbReference>
<feature type="compositionally biased region" description="Low complexity" evidence="4">
    <location>
        <begin position="427"/>
        <end position="442"/>
    </location>
</feature>
<keyword evidence="7" id="KW-1185">Reference proteome</keyword>
<dbReference type="PANTHER" id="PTHR21600:SF87">
    <property type="entry name" value="RNA PSEUDOURIDYLATE SYNTHASE DOMAIN-CONTAINING PROTEIN 1"/>
    <property type="match status" value="1"/>
</dbReference>
<feature type="region of interest" description="Disordered" evidence="4">
    <location>
        <begin position="289"/>
        <end position="413"/>
    </location>
</feature>
<dbReference type="Pfam" id="PF00849">
    <property type="entry name" value="PseudoU_synth_2"/>
    <property type="match status" value="1"/>
</dbReference>
<keyword evidence="3" id="KW-0694">RNA-binding</keyword>
<reference evidence="6 7" key="1">
    <citation type="submission" date="2016-10" db="EMBL/GenBank/DDBJ databases">
        <authorList>
            <person name="Cai Z."/>
        </authorList>
    </citation>
    <scope>NUCLEOTIDE SEQUENCE [LARGE SCALE GENOMIC DNA]</scope>
</reference>
<dbReference type="AlphaFoldDB" id="A0A383V8H8"/>
<feature type="compositionally biased region" description="Basic and acidic residues" evidence="4">
    <location>
        <begin position="368"/>
        <end position="380"/>
    </location>
</feature>
<dbReference type="Gene3D" id="3.10.290.10">
    <property type="entry name" value="RNA-binding S4 domain"/>
    <property type="match status" value="1"/>
</dbReference>
<dbReference type="GO" id="GO:0000455">
    <property type="term" value="P:enzyme-directed rRNA pseudouridine synthesis"/>
    <property type="evidence" value="ECO:0007669"/>
    <property type="project" value="TreeGrafter"/>
</dbReference>
<dbReference type="SUPFAM" id="SSF55174">
    <property type="entry name" value="Alpha-L RNA-binding motif"/>
    <property type="match status" value="1"/>
</dbReference>
<evidence type="ECO:0000313" key="6">
    <source>
        <dbReference type="EMBL" id="SZX61885.1"/>
    </source>
</evidence>
<dbReference type="PROSITE" id="PS50889">
    <property type="entry name" value="S4"/>
    <property type="match status" value="1"/>
</dbReference>
<feature type="domain" description="Pseudouridine synthase RsuA/RluA-like" evidence="5">
    <location>
        <begin position="102"/>
        <end position="241"/>
    </location>
</feature>
<evidence type="ECO:0000256" key="3">
    <source>
        <dbReference type="PROSITE-ProRule" id="PRU00182"/>
    </source>
</evidence>
<feature type="compositionally biased region" description="Low complexity" evidence="4">
    <location>
        <begin position="335"/>
        <end position="367"/>
    </location>
</feature>
<dbReference type="InterPro" id="IPR036986">
    <property type="entry name" value="S4_RNA-bd_sf"/>
</dbReference>
<name>A0A383V8H8_TETOB</name>